<dbReference type="EMBL" id="FWZX01000038">
    <property type="protein sequence ID" value="SMF78306.1"/>
    <property type="molecule type" value="Genomic_DNA"/>
</dbReference>
<keyword evidence="4" id="KW-0547">Nucleotide-binding</keyword>
<feature type="domain" description="ABC transporter" evidence="10">
    <location>
        <begin position="415"/>
        <end position="638"/>
    </location>
</feature>
<comment type="subcellular location">
    <subcellularLocation>
        <location evidence="1">Cell membrane</location>
        <topology evidence="1">Multi-pass membrane protein</topology>
    </subcellularLocation>
</comment>
<dbReference type="Gene3D" id="3.40.50.300">
    <property type="entry name" value="P-loop containing nucleotide triphosphate hydrolases"/>
    <property type="match status" value="1"/>
</dbReference>
<organism evidence="12 13">
    <name type="scientific">Tistlia consotensis USBA 355</name>
    <dbReference type="NCBI Taxonomy" id="560819"/>
    <lineage>
        <taxon>Bacteria</taxon>
        <taxon>Pseudomonadati</taxon>
        <taxon>Pseudomonadota</taxon>
        <taxon>Alphaproteobacteria</taxon>
        <taxon>Rhodospirillales</taxon>
        <taxon>Rhodovibrionaceae</taxon>
        <taxon>Tistlia</taxon>
    </lineage>
</organism>
<dbReference type="InterPro" id="IPR027417">
    <property type="entry name" value="P-loop_NTPase"/>
</dbReference>
<dbReference type="GO" id="GO:0005886">
    <property type="term" value="C:plasma membrane"/>
    <property type="evidence" value="ECO:0007669"/>
    <property type="project" value="UniProtKB-SubCell"/>
</dbReference>
<accession>A0A1Y6CMS8</accession>
<keyword evidence="6 9" id="KW-1133">Transmembrane helix</keyword>
<keyword evidence="7 9" id="KW-0472">Membrane</keyword>
<dbReference type="CDD" id="cd03223">
    <property type="entry name" value="ABCD_peroxisomal_ALDP"/>
    <property type="match status" value="1"/>
</dbReference>
<dbReference type="Pfam" id="PF00005">
    <property type="entry name" value="ABC_tran"/>
    <property type="match status" value="1"/>
</dbReference>
<evidence type="ECO:0000313" key="12">
    <source>
        <dbReference type="EMBL" id="SMF78306.1"/>
    </source>
</evidence>
<dbReference type="InterPro" id="IPR036640">
    <property type="entry name" value="ABC1_TM_sf"/>
</dbReference>
<feature type="region of interest" description="Disordered" evidence="8">
    <location>
        <begin position="1"/>
        <end position="45"/>
    </location>
</feature>
<feature type="transmembrane region" description="Helical" evidence="9">
    <location>
        <begin position="73"/>
        <end position="92"/>
    </location>
</feature>
<dbReference type="Proteomes" id="UP000192917">
    <property type="component" value="Unassembled WGS sequence"/>
</dbReference>
<dbReference type="PROSITE" id="PS00675">
    <property type="entry name" value="SIGMA54_INTERACT_1"/>
    <property type="match status" value="1"/>
</dbReference>
<feature type="domain" description="ABC transmembrane type-1" evidence="11">
    <location>
        <begin position="73"/>
        <end position="377"/>
    </location>
</feature>
<evidence type="ECO:0000259" key="10">
    <source>
        <dbReference type="PROSITE" id="PS50893"/>
    </source>
</evidence>
<dbReference type="PROSITE" id="PS50893">
    <property type="entry name" value="ABC_TRANSPORTER_2"/>
    <property type="match status" value="1"/>
</dbReference>
<evidence type="ECO:0000256" key="2">
    <source>
        <dbReference type="ARBA" id="ARBA00022448"/>
    </source>
</evidence>
<dbReference type="PROSITE" id="PS00211">
    <property type="entry name" value="ABC_TRANSPORTER_1"/>
    <property type="match status" value="1"/>
</dbReference>
<dbReference type="Pfam" id="PF06472">
    <property type="entry name" value="ABC_membrane_2"/>
    <property type="match status" value="1"/>
</dbReference>
<keyword evidence="5 12" id="KW-0067">ATP-binding</keyword>
<dbReference type="SUPFAM" id="SSF90123">
    <property type="entry name" value="ABC transporter transmembrane region"/>
    <property type="match status" value="1"/>
</dbReference>
<evidence type="ECO:0000256" key="4">
    <source>
        <dbReference type="ARBA" id="ARBA00022741"/>
    </source>
</evidence>
<feature type="transmembrane region" description="Helical" evidence="9">
    <location>
        <begin position="112"/>
        <end position="136"/>
    </location>
</feature>
<keyword evidence="13" id="KW-1185">Reference proteome</keyword>
<dbReference type="AlphaFoldDB" id="A0A1Y6CMS8"/>
<dbReference type="InterPro" id="IPR025662">
    <property type="entry name" value="Sigma_54_int_dom_ATP-bd_1"/>
</dbReference>
<dbReference type="InterPro" id="IPR003439">
    <property type="entry name" value="ABC_transporter-like_ATP-bd"/>
</dbReference>
<evidence type="ECO:0000256" key="3">
    <source>
        <dbReference type="ARBA" id="ARBA00022692"/>
    </source>
</evidence>
<dbReference type="SMART" id="SM00382">
    <property type="entry name" value="AAA"/>
    <property type="match status" value="1"/>
</dbReference>
<name>A0A1Y6CMS8_9PROT</name>
<dbReference type="GO" id="GO:0016887">
    <property type="term" value="F:ATP hydrolysis activity"/>
    <property type="evidence" value="ECO:0007669"/>
    <property type="project" value="InterPro"/>
</dbReference>
<dbReference type="InterPro" id="IPR017871">
    <property type="entry name" value="ABC_transporter-like_CS"/>
</dbReference>
<dbReference type="PROSITE" id="PS50929">
    <property type="entry name" value="ABC_TM1F"/>
    <property type="match status" value="1"/>
</dbReference>
<protein>
    <submittedName>
        <fullName evidence="12">Putative ATP-binding cassette transporter</fullName>
    </submittedName>
</protein>
<evidence type="ECO:0000256" key="9">
    <source>
        <dbReference type="SAM" id="Phobius"/>
    </source>
</evidence>
<dbReference type="GO" id="GO:0005524">
    <property type="term" value="F:ATP binding"/>
    <property type="evidence" value="ECO:0007669"/>
    <property type="project" value="UniProtKB-KW"/>
</dbReference>
<dbReference type="InterPro" id="IPR011527">
    <property type="entry name" value="ABC1_TM_dom"/>
</dbReference>
<evidence type="ECO:0000313" key="13">
    <source>
        <dbReference type="Proteomes" id="UP000192917"/>
    </source>
</evidence>
<evidence type="ECO:0000256" key="1">
    <source>
        <dbReference type="ARBA" id="ARBA00004651"/>
    </source>
</evidence>
<dbReference type="GO" id="GO:0140359">
    <property type="term" value="F:ABC-type transporter activity"/>
    <property type="evidence" value="ECO:0007669"/>
    <property type="project" value="InterPro"/>
</dbReference>
<evidence type="ECO:0000256" key="6">
    <source>
        <dbReference type="ARBA" id="ARBA00022989"/>
    </source>
</evidence>
<evidence type="ECO:0000259" key="11">
    <source>
        <dbReference type="PROSITE" id="PS50929"/>
    </source>
</evidence>
<dbReference type="SUPFAM" id="SSF52540">
    <property type="entry name" value="P-loop containing nucleoside triphosphate hydrolases"/>
    <property type="match status" value="1"/>
</dbReference>
<dbReference type="PANTHER" id="PTHR11384:SF59">
    <property type="entry name" value="LYSOSOMAL COBALAMIN TRANSPORTER ABCD4"/>
    <property type="match status" value="1"/>
</dbReference>
<dbReference type="InterPro" id="IPR050835">
    <property type="entry name" value="ABC_transporter_sub-D"/>
</dbReference>
<proteinExistence type="predicted"/>
<dbReference type="InterPro" id="IPR003593">
    <property type="entry name" value="AAA+_ATPase"/>
</dbReference>
<gene>
    <name evidence="12" type="ORF">SAMN05428998_13831</name>
</gene>
<feature type="transmembrane region" description="Helical" evidence="9">
    <location>
        <begin position="192"/>
        <end position="213"/>
    </location>
</feature>
<dbReference type="STRING" id="560819.SAMN05428998_13831"/>
<keyword evidence="3 9" id="KW-0812">Transmembrane</keyword>
<sequence>MLATRRRRAFARKPEAWRQASVPPEQAAVGPDTVAPPENAFRPPAANYDERSAASETFALLRHLWRSGHRRRIGVLAAGIVAVLVGNMIGQIRLNEWHGTFFDALDQQHLDVFGQQLLVFLVIVGGLLTLVVGQTWMQEMLKVRLREWLTHHLLDEWLVAGRAYRLGLAGQIGVNPDQRIEEDTRKLTELSAVLGVGLLQAVLLLVSFIGILWGLSSNVVFVLDGSSFTIPGYMVWCAILYAFLGSLLTWRVGVPLIGLNAERYAREADLRFALVRVSESAESIALFGGEKDERRQLEGNLDRVITAMRGLSVGLSRLTWITSGYGWIAIVVPIVVASPGYFSGGLTLGGMMMVVGAFNQVQASLRWFVDSFPQIADWRATLRRVSAFKAAVARLDEIDEAIDSISLVRGPEDQLAFDGVSVLLSDGRVVIAEATVEIGRGERVLIVGESGAGKSTLFRAVAGLWPWGSGTITLPDPETMMFMPQRPYLPLGSLRAAITYPDRPDAFPTAEVEAVVKRVGLSEFLSALDLEARLDKSLSLGQQQLVGFARLLLHKPAWVFLDEATSALDEVSQRRVMSIFDQELAGATVLSIGHRPGLEAFHTRTLHLIRTPRGATLHHKQPAAAAPIWRAPQVEAAANIP</sequence>
<evidence type="ECO:0000256" key="5">
    <source>
        <dbReference type="ARBA" id="ARBA00022840"/>
    </source>
</evidence>
<evidence type="ECO:0000256" key="7">
    <source>
        <dbReference type="ARBA" id="ARBA00023136"/>
    </source>
</evidence>
<feature type="transmembrane region" description="Helical" evidence="9">
    <location>
        <begin position="233"/>
        <end position="254"/>
    </location>
</feature>
<dbReference type="PANTHER" id="PTHR11384">
    <property type="entry name" value="ATP-BINDING CASSETTE, SUB-FAMILY D MEMBER"/>
    <property type="match status" value="1"/>
</dbReference>
<dbReference type="Gene3D" id="1.20.1560.10">
    <property type="entry name" value="ABC transporter type 1, transmembrane domain"/>
    <property type="match status" value="1"/>
</dbReference>
<keyword evidence="2" id="KW-0813">Transport</keyword>
<dbReference type="RefSeq" id="WP_143596377.1">
    <property type="nucleotide sequence ID" value="NZ_FWZX01000038.1"/>
</dbReference>
<evidence type="ECO:0000256" key="8">
    <source>
        <dbReference type="SAM" id="MobiDB-lite"/>
    </source>
</evidence>
<feature type="compositionally biased region" description="Basic residues" evidence="8">
    <location>
        <begin position="1"/>
        <end position="11"/>
    </location>
</feature>
<reference evidence="12 13" key="1">
    <citation type="submission" date="2017-04" db="EMBL/GenBank/DDBJ databases">
        <authorList>
            <person name="Afonso C.L."/>
            <person name="Miller P.J."/>
            <person name="Scott M.A."/>
            <person name="Spackman E."/>
            <person name="Goraichik I."/>
            <person name="Dimitrov K.M."/>
            <person name="Suarez D.L."/>
            <person name="Swayne D.E."/>
        </authorList>
    </citation>
    <scope>NUCLEOTIDE SEQUENCE [LARGE SCALE GENOMIC DNA]</scope>
    <source>
        <strain evidence="12 13">USBA 355</strain>
    </source>
</reference>